<evidence type="ECO:0000256" key="3">
    <source>
        <dbReference type="ARBA" id="ARBA00022729"/>
    </source>
</evidence>
<keyword evidence="2" id="KW-0813">Transport</keyword>
<gene>
    <name evidence="5" type="ORF">F6J89_07970</name>
</gene>
<dbReference type="AlphaFoldDB" id="A0A6B3N7I8"/>
<evidence type="ECO:0000256" key="4">
    <source>
        <dbReference type="ARBA" id="ARBA00022764"/>
    </source>
</evidence>
<dbReference type="Pfam" id="PF13343">
    <property type="entry name" value="SBP_bac_6"/>
    <property type="match status" value="1"/>
</dbReference>
<keyword evidence="4" id="KW-0574">Periplasm</keyword>
<evidence type="ECO:0000256" key="1">
    <source>
        <dbReference type="ARBA" id="ARBA00004418"/>
    </source>
</evidence>
<evidence type="ECO:0000313" key="5">
    <source>
        <dbReference type="EMBL" id="NER27560.1"/>
    </source>
</evidence>
<reference evidence="5" key="1">
    <citation type="submission" date="2019-11" db="EMBL/GenBank/DDBJ databases">
        <title>Genomic insights into an expanded diversity of filamentous marine cyanobacteria reveals the extraordinary biosynthetic potential of Moorea and Okeania.</title>
        <authorList>
            <person name="Ferreira Leao T."/>
            <person name="Wang M."/>
            <person name="Moss N."/>
            <person name="Da Silva R."/>
            <person name="Sanders J."/>
            <person name="Nurk S."/>
            <person name="Gurevich A."/>
            <person name="Humphrey G."/>
            <person name="Reher R."/>
            <person name="Zhu Q."/>
            <person name="Belda-Ferre P."/>
            <person name="Glukhov E."/>
            <person name="Rex R."/>
            <person name="Dorrestein P.C."/>
            <person name="Knight R."/>
            <person name="Pevzner P."/>
            <person name="Gerwick W.H."/>
            <person name="Gerwick L."/>
        </authorList>
    </citation>
    <scope>NUCLEOTIDE SEQUENCE</scope>
    <source>
        <strain evidence="5">SIO1C4</strain>
    </source>
</reference>
<comment type="subcellular location">
    <subcellularLocation>
        <location evidence="1">Periplasm</location>
    </subcellularLocation>
</comment>
<dbReference type="InterPro" id="IPR001188">
    <property type="entry name" value="Sperm_putr-bd"/>
</dbReference>
<dbReference type="Gene3D" id="3.40.190.10">
    <property type="entry name" value="Periplasmic binding protein-like II"/>
    <property type="match status" value="2"/>
</dbReference>
<evidence type="ECO:0000256" key="2">
    <source>
        <dbReference type="ARBA" id="ARBA00022448"/>
    </source>
</evidence>
<dbReference type="GO" id="GO:0042597">
    <property type="term" value="C:periplasmic space"/>
    <property type="evidence" value="ECO:0007669"/>
    <property type="project" value="UniProtKB-SubCell"/>
</dbReference>
<proteinExistence type="predicted"/>
<organism evidence="5">
    <name type="scientific">Symploca sp. SIO1C4</name>
    <dbReference type="NCBI Taxonomy" id="2607765"/>
    <lineage>
        <taxon>Bacteria</taxon>
        <taxon>Bacillati</taxon>
        <taxon>Cyanobacteriota</taxon>
        <taxon>Cyanophyceae</taxon>
        <taxon>Coleofasciculales</taxon>
        <taxon>Coleofasciculaceae</taxon>
        <taxon>Symploca</taxon>
    </lineage>
</organism>
<dbReference type="GO" id="GO:0015846">
    <property type="term" value="P:polyamine transport"/>
    <property type="evidence" value="ECO:0007669"/>
    <property type="project" value="InterPro"/>
</dbReference>
<dbReference type="PROSITE" id="PS51257">
    <property type="entry name" value="PROKAR_LIPOPROTEIN"/>
    <property type="match status" value="1"/>
</dbReference>
<dbReference type="EMBL" id="JAAHFQ010000111">
    <property type="protein sequence ID" value="NER27560.1"/>
    <property type="molecule type" value="Genomic_DNA"/>
</dbReference>
<dbReference type="PANTHER" id="PTHR30222:SF17">
    <property type="entry name" value="SPERMIDINE_PUTRESCINE-BINDING PERIPLASMIC PROTEIN"/>
    <property type="match status" value="1"/>
</dbReference>
<keyword evidence="3" id="KW-0732">Signal</keyword>
<dbReference type="GO" id="GO:0019808">
    <property type="term" value="F:polyamine binding"/>
    <property type="evidence" value="ECO:0007669"/>
    <property type="project" value="InterPro"/>
</dbReference>
<dbReference type="PANTHER" id="PTHR30222">
    <property type="entry name" value="SPERMIDINE/PUTRESCINE-BINDING PERIPLASMIC PROTEIN"/>
    <property type="match status" value="1"/>
</dbReference>
<dbReference type="PRINTS" id="PR00909">
    <property type="entry name" value="SPERMDNBNDNG"/>
</dbReference>
<comment type="caution">
    <text evidence="5">The sequence shown here is derived from an EMBL/GenBank/DDBJ whole genome shotgun (WGS) entry which is preliminary data.</text>
</comment>
<dbReference type="SUPFAM" id="SSF53850">
    <property type="entry name" value="Periplasmic binding protein-like II"/>
    <property type="match status" value="1"/>
</dbReference>
<accession>A0A6B3N7I8</accession>
<sequence>MKRRSFLLGSASLAVSQLASSCSSRQQEHLKVLLLQDSIPVQLLNRFKQLHQRATLDFDVAKQLQDTFERLETWKQEGQNSNIQQQRLLDFLPFMGTRTTAPTNLVTLGDYWLVQAIEAELIEPLSLKQDSNWQHLPERLQKLVVINQEGATPNNQKNEVSEYVKLWGAPYRWGSTLIAYRRDKFKSENLDLPKDWSDLWNPSLRGRISMLDQSREFIGLTLKKLGFSYNHSDLSKVPGLETELQALHKQIKFYSSDNYLQPLLLGDTWVAVGWSTDIEPIVARDHRLEAVFPESGTVMWADLWVKPKSLAAESNSEDQLQQKSLTQEWINFCWQQEIATAITRLSHAASPILFKPKETEQLPKELQNDHLLLPDADKLNKSDFLKPLSNSSEYQDLWKKIITS</sequence>
<protein>
    <submittedName>
        <fullName evidence="5">Extracellular solute-binding protein</fullName>
    </submittedName>
</protein>
<name>A0A6B3N7I8_9CYAN</name>